<reference evidence="1 2" key="1">
    <citation type="submission" date="2024-06" db="EMBL/GenBank/DDBJ databases">
        <title>Pontibacter populi HYL7-15.</title>
        <authorList>
            <person name="Kim M.K."/>
        </authorList>
    </citation>
    <scope>NUCLEOTIDE SEQUENCE [LARGE SCALE GENOMIC DNA]</scope>
    <source>
        <strain evidence="1 2">HYL7-15</strain>
    </source>
</reference>
<evidence type="ECO:0000313" key="1">
    <source>
        <dbReference type="EMBL" id="MER2995925.1"/>
    </source>
</evidence>
<comment type="caution">
    <text evidence="1">The sequence shown here is derived from an EMBL/GenBank/DDBJ whole genome shotgun (WGS) entry which is preliminary data.</text>
</comment>
<dbReference type="PROSITE" id="PS51257">
    <property type="entry name" value="PROKAR_LIPOPROTEIN"/>
    <property type="match status" value="1"/>
</dbReference>
<evidence type="ECO:0000313" key="2">
    <source>
        <dbReference type="Proteomes" id="UP001476807"/>
    </source>
</evidence>
<gene>
    <name evidence="1" type="ORF">ABS362_00120</name>
</gene>
<protein>
    <recommendedName>
        <fullName evidence="3">BIG2 domain-containing protein</fullName>
    </recommendedName>
</protein>
<sequence length="321" mass="36182">MIKSIKLQLLLYLLLGLLFSCQEELNMPAPERRLNVKVVNSQNQPVPNAEVSIYANETDWKNESNAYVAGITNGTGIIAIANIGAEKLWIKATWIDLTTREVFQNTIVSFEPVSPLPENSLSTYSVKINSAKVLKGIRIKRATYNGYIFGGCDQPYDRSDIYYCGNNYRIPDASGTACDLYLMIENNTNNYSNTASSYFYKSEVQPDAPREGASFEVNDTITDFRRPYYIGVRDHLLVNPQLYTSISCNNASSAYANLGEYLASKEGQEYIFKYKDEYIGAKIPLLNVKNSIIPSYPVKELTVKSEYGNGTLTLQLEWIYE</sequence>
<evidence type="ECO:0008006" key="3">
    <source>
        <dbReference type="Google" id="ProtNLM"/>
    </source>
</evidence>
<keyword evidence="2" id="KW-1185">Reference proteome</keyword>
<accession>A0ABV1RNH2</accession>
<dbReference type="RefSeq" id="WP_350409941.1">
    <property type="nucleotide sequence ID" value="NZ_JBEOKT010000001.1"/>
</dbReference>
<organism evidence="1 2">
    <name type="scientific">Pontibacter populi</name>
    <dbReference type="NCBI Taxonomy" id="890055"/>
    <lineage>
        <taxon>Bacteria</taxon>
        <taxon>Pseudomonadati</taxon>
        <taxon>Bacteroidota</taxon>
        <taxon>Cytophagia</taxon>
        <taxon>Cytophagales</taxon>
        <taxon>Hymenobacteraceae</taxon>
        <taxon>Pontibacter</taxon>
    </lineage>
</organism>
<name>A0ABV1RNH2_9BACT</name>
<dbReference type="Proteomes" id="UP001476807">
    <property type="component" value="Unassembled WGS sequence"/>
</dbReference>
<proteinExistence type="predicted"/>
<dbReference type="EMBL" id="JBEOKT010000001">
    <property type="protein sequence ID" value="MER2995925.1"/>
    <property type="molecule type" value="Genomic_DNA"/>
</dbReference>